<name>A0AAD2GWU2_9AGAR</name>
<organism evidence="2 3">
    <name type="scientific">Mycena citricolor</name>
    <dbReference type="NCBI Taxonomy" id="2018698"/>
    <lineage>
        <taxon>Eukaryota</taxon>
        <taxon>Fungi</taxon>
        <taxon>Dikarya</taxon>
        <taxon>Basidiomycota</taxon>
        <taxon>Agaricomycotina</taxon>
        <taxon>Agaricomycetes</taxon>
        <taxon>Agaricomycetidae</taxon>
        <taxon>Agaricales</taxon>
        <taxon>Marasmiineae</taxon>
        <taxon>Mycenaceae</taxon>
        <taxon>Mycena</taxon>
    </lineage>
</organism>
<comment type="caution">
    <text evidence="2">The sequence shown here is derived from an EMBL/GenBank/DDBJ whole genome shotgun (WGS) entry which is preliminary data.</text>
</comment>
<proteinExistence type="predicted"/>
<dbReference type="EMBL" id="CAVNYO010000081">
    <property type="protein sequence ID" value="CAK5265096.1"/>
    <property type="molecule type" value="Genomic_DNA"/>
</dbReference>
<evidence type="ECO:0000256" key="1">
    <source>
        <dbReference type="SAM" id="MobiDB-lite"/>
    </source>
</evidence>
<dbReference type="AlphaFoldDB" id="A0AAD2GWU2"/>
<reference evidence="2" key="1">
    <citation type="submission" date="2023-11" db="EMBL/GenBank/DDBJ databases">
        <authorList>
            <person name="De Vega J J."/>
            <person name="De Vega J J."/>
        </authorList>
    </citation>
    <scope>NUCLEOTIDE SEQUENCE</scope>
</reference>
<feature type="compositionally biased region" description="Polar residues" evidence="1">
    <location>
        <begin position="1"/>
        <end position="16"/>
    </location>
</feature>
<feature type="region of interest" description="Disordered" evidence="1">
    <location>
        <begin position="1"/>
        <end position="32"/>
    </location>
</feature>
<evidence type="ECO:0000313" key="2">
    <source>
        <dbReference type="EMBL" id="CAK5265096.1"/>
    </source>
</evidence>
<sequence length="501" mass="56674">MSRSPEATTQSPTTQNPRKRPRSDSAQSEAHEHENTISIGYFTLEFIRAYHTVLRTLNLELDSLSNPADFSSLLFPSLLKSTVPSLDKERNVYSYRHVGTRTVRIVYDSFQRLERQTSSVLPLVGTLGCGKTHLLAVLASFLFTKGMPIIFLPHADTLEHDSLHWLKLAFALAFADIEGAVERIAGLQSLNDLILFSRNNSKQLYFLVDGFDLVADDLKATIYSLVSNHFLVYTTYQLAGRISLSIRLPSKFSEQDAWKWMEHYENDFPSSMTMQNRLFLKYITGGIPAHLQAMREFRGQAFKEIVSKFRQCHKMQALADDVTAFHSRMESLKSADRKRYLQLVTACLTDTIPEIRHGSHPTLYDPRYFCFDDEGRGCCASGLARDIMINLLYAEDMSLFTSDSWYSSVRSACGLIRDSSIVQICLSRIALSGLFHADANGTAMRISTFRETPAFGWMFEEARKNPRGTSSFLCIPGPDTCRFFTAVIVRINPVDKTACCE</sequence>
<dbReference type="Gene3D" id="3.40.50.300">
    <property type="entry name" value="P-loop containing nucleotide triphosphate hydrolases"/>
    <property type="match status" value="1"/>
</dbReference>
<dbReference type="InterPro" id="IPR027417">
    <property type="entry name" value="P-loop_NTPase"/>
</dbReference>
<accession>A0AAD2GWU2</accession>
<dbReference type="SUPFAM" id="SSF52540">
    <property type="entry name" value="P-loop containing nucleoside triphosphate hydrolases"/>
    <property type="match status" value="1"/>
</dbReference>
<evidence type="ECO:0008006" key="4">
    <source>
        <dbReference type="Google" id="ProtNLM"/>
    </source>
</evidence>
<protein>
    <recommendedName>
        <fullName evidence="4">NACHT domain-containing protein</fullName>
    </recommendedName>
</protein>
<keyword evidence="3" id="KW-1185">Reference proteome</keyword>
<dbReference type="Proteomes" id="UP001295794">
    <property type="component" value="Unassembled WGS sequence"/>
</dbReference>
<gene>
    <name evidence="2" type="ORF">MYCIT1_LOCUS5825</name>
</gene>
<evidence type="ECO:0000313" key="3">
    <source>
        <dbReference type="Proteomes" id="UP001295794"/>
    </source>
</evidence>